<dbReference type="Pfam" id="PF20152">
    <property type="entry name" value="DUF6534"/>
    <property type="match status" value="1"/>
</dbReference>
<dbReference type="EMBL" id="JANIEX010002087">
    <property type="protein sequence ID" value="KAJ3552209.1"/>
    <property type="molecule type" value="Genomic_DNA"/>
</dbReference>
<keyword evidence="2" id="KW-1133">Transmembrane helix</keyword>
<evidence type="ECO:0000313" key="5">
    <source>
        <dbReference type="Proteomes" id="UP001213000"/>
    </source>
</evidence>
<feature type="transmembrane region" description="Helical" evidence="2">
    <location>
        <begin position="378"/>
        <end position="402"/>
    </location>
</feature>
<evidence type="ECO:0000313" key="4">
    <source>
        <dbReference type="EMBL" id="KAJ3552209.1"/>
    </source>
</evidence>
<dbReference type="AlphaFoldDB" id="A0AAD5VFJ4"/>
<keyword evidence="2" id="KW-0472">Membrane</keyword>
<gene>
    <name evidence="4" type="ORF">NP233_g12934</name>
</gene>
<reference evidence="4" key="1">
    <citation type="submission" date="2022-07" db="EMBL/GenBank/DDBJ databases">
        <title>Genome Sequence of Leucocoprinus birnbaumii.</title>
        <authorList>
            <person name="Buettner E."/>
        </authorList>
    </citation>
    <scope>NUCLEOTIDE SEQUENCE</scope>
    <source>
        <strain evidence="4">VT141</strain>
    </source>
</reference>
<feature type="transmembrane region" description="Helical" evidence="2">
    <location>
        <begin position="220"/>
        <end position="245"/>
    </location>
</feature>
<evidence type="ECO:0000256" key="2">
    <source>
        <dbReference type="SAM" id="Phobius"/>
    </source>
</evidence>
<feature type="transmembrane region" description="Helical" evidence="2">
    <location>
        <begin position="305"/>
        <end position="325"/>
    </location>
</feature>
<feature type="transmembrane region" description="Helical" evidence="2">
    <location>
        <begin position="257"/>
        <end position="285"/>
    </location>
</feature>
<keyword evidence="2" id="KW-0812">Transmembrane</keyword>
<sequence>MTAISLAGPPAPTLRFGSSSKRSMSQNSIASSSLAQLPIHAQEYFTLAEIGLMSLLPHVWSALSYKSVPGPLPHMSKSTNSGLQLPCLEIFEHLPGRLVFIPQPRAAAANGGGTLLDWRLYHGRETSLKRLVVRRSQNYSTLYNTTYFVADLTHDSGLRPQVSPNGWHYFDYLAWFPLCRKTLYIFSSHFACEGILSPDLSMESDCVRTLEVATEYIRQIAVTGFGVLADVLLLGILTVQIYFYYVGFPGDRLAFKLAVTTVYVIGLSQTAVAIFDYFVAISHLFHECEQVLSDLEATSFNDGKHSWFSINLSCAVVAFVVQFSYAYRIFLVSQKPWVPILVVLLSFAQLVTGVLISICTGASPDVMFKWDVCIPDAIYLMWAPLSAACDVTISIYMSIFLLKRRKSVIKKKLHAHITRIVQLVAETRAATSLVVLCYIATLNIPLNIAFGYSIPGLAASKVYSNSLLILLNSRVEILGARETVPATTWNTLEIPTGVIEGENVEVISRNILTGSDNVQLRARVL</sequence>
<organism evidence="4 5">
    <name type="scientific">Leucocoprinus birnbaumii</name>
    <dbReference type="NCBI Taxonomy" id="56174"/>
    <lineage>
        <taxon>Eukaryota</taxon>
        <taxon>Fungi</taxon>
        <taxon>Dikarya</taxon>
        <taxon>Basidiomycota</taxon>
        <taxon>Agaricomycotina</taxon>
        <taxon>Agaricomycetes</taxon>
        <taxon>Agaricomycetidae</taxon>
        <taxon>Agaricales</taxon>
        <taxon>Agaricineae</taxon>
        <taxon>Agaricaceae</taxon>
        <taxon>Leucocoprinus</taxon>
    </lineage>
</organism>
<keyword evidence="5" id="KW-1185">Reference proteome</keyword>
<evidence type="ECO:0000256" key="1">
    <source>
        <dbReference type="SAM" id="MobiDB-lite"/>
    </source>
</evidence>
<dbReference type="PANTHER" id="PTHR40465">
    <property type="entry name" value="CHROMOSOME 1, WHOLE GENOME SHOTGUN SEQUENCE"/>
    <property type="match status" value="1"/>
</dbReference>
<protein>
    <recommendedName>
        <fullName evidence="3">DUF6534 domain-containing protein</fullName>
    </recommendedName>
</protein>
<feature type="transmembrane region" description="Helical" evidence="2">
    <location>
        <begin position="337"/>
        <end position="358"/>
    </location>
</feature>
<feature type="domain" description="DUF6534" evidence="3">
    <location>
        <begin position="386"/>
        <end position="475"/>
    </location>
</feature>
<feature type="region of interest" description="Disordered" evidence="1">
    <location>
        <begin position="1"/>
        <end position="20"/>
    </location>
</feature>
<dbReference type="InterPro" id="IPR045339">
    <property type="entry name" value="DUF6534"/>
</dbReference>
<proteinExistence type="predicted"/>
<name>A0AAD5VFJ4_9AGAR</name>
<comment type="caution">
    <text evidence="4">The sequence shown here is derived from an EMBL/GenBank/DDBJ whole genome shotgun (WGS) entry which is preliminary data.</text>
</comment>
<dbReference type="Proteomes" id="UP001213000">
    <property type="component" value="Unassembled WGS sequence"/>
</dbReference>
<accession>A0AAD5VFJ4</accession>
<dbReference type="PANTHER" id="PTHR40465:SF1">
    <property type="entry name" value="DUF6534 DOMAIN-CONTAINING PROTEIN"/>
    <property type="match status" value="1"/>
</dbReference>
<evidence type="ECO:0000259" key="3">
    <source>
        <dbReference type="Pfam" id="PF20152"/>
    </source>
</evidence>